<dbReference type="Proteomes" id="UP000091820">
    <property type="component" value="Unassembled WGS sequence"/>
</dbReference>
<evidence type="ECO:0000313" key="2">
    <source>
        <dbReference type="Proteomes" id="UP000091820"/>
    </source>
</evidence>
<proteinExistence type="predicted"/>
<protein>
    <submittedName>
        <fullName evidence="1">Uncharacterized protein</fullName>
    </submittedName>
</protein>
<dbReference type="VEuPathDB" id="VectorBase:GBRI004091"/>
<keyword evidence="2" id="KW-1185">Reference proteome</keyword>
<dbReference type="AlphaFoldDB" id="A0A1A9W2L1"/>
<reference evidence="2" key="1">
    <citation type="submission" date="2014-03" db="EMBL/GenBank/DDBJ databases">
        <authorList>
            <person name="Aksoy S."/>
            <person name="Warren W."/>
            <person name="Wilson R.K."/>
        </authorList>
    </citation>
    <scope>NUCLEOTIDE SEQUENCE [LARGE SCALE GENOMIC DNA]</scope>
    <source>
        <strain evidence="2">IAEA</strain>
    </source>
</reference>
<dbReference type="EnsemblMetazoa" id="GBRI004091-RA">
    <property type="protein sequence ID" value="GBRI004091-PA"/>
    <property type="gene ID" value="GBRI004091"/>
</dbReference>
<accession>A0A1A9W2L1</accession>
<sequence length="92" mass="10533">MLTKAKLFIRRKYLQLQQQQRRLTLNSHITNTTNNTATTTTTTTTIITTCKMFSQQCLSYQLLTLLSLVVLHATPNQGFDIVFLKLFPKNLG</sequence>
<name>A0A1A9W2L1_9MUSC</name>
<organism evidence="1 2">
    <name type="scientific">Glossina brevipalpis</name>
    <dbReference type="NCBI Taxonomy" id="37001"/>
    <lineage>
        <taxon>Eukaryota</taxon>
        <taxon>Metazoa</taxon>
        <taxon>Ecdysozoa</taxon>
        <taxon>Arthropoda</taxon>
        <taxon>Hexapoda</taxon>
        <taxon>Insecta</taxon>
        <taxon>Pterygota</taxon>
        <taxon>Neoptera</taxon>
        <taxon>Endopterygota</taxon>
        <taxon>Diptera</taxon>
        <taxon>Brachycera</taxon>
        <taxon>Muscomorpha</taxon>
        <taxon>Hippoboscoidea</taxon>
        <taxon>Glossinidae</taxon>
        <taxon>Glossina</taxon>
    </lineage>
</organism>
<evidence type="ECO:0000313" key="1">
    <source>
        <dbReference type="EnsemblMetazoa" id="GBRI004091-PA"/>
    </source>
</evidence>
<reference evidence="1" key="2">
    <citation type="submission" date="2020-05" db="UniProtKB">
        <authorList>
            <consortium name="EnsemblMetazoa"/>
        </authorList>
    </citation>
    <scope>IDENTIFICATION</scope>
    <source>
        <strain evidence="1">IAEA</strain>
    </source>
</reference>